<reference evidence="3" key="1">
    <citation type="journal article" date="2019" name="Int. J. Syst. Evol. Microbiol.">
        <title>The Global Catalogue of Microorganisms (GCM) 10K type strain sequencing project: providing services to taxonomists for standard genome sequencing and annotation.</title>
        <authorList>
            <consortium name="The Broad Institute Genomics Platform"/>
            <consortium name="The Broad Institute Genome Sequencing Center for Infectious Disease"/>
            <person name="Wu L."/>
            <person name="Ma J."/>
        </authorList>
    </citation>
    <scope>NUCLEOTIDE SEQUENCE [LARGE SCALE GENOMIC DNA]</scope>
    <source>
        <strain evidence="3">JCM 17214</strain>
    </source>
</reference>
<proteinExistence type="predicted"/>
<comment type="caution">
    <text evidence="2">The sequence shown here is derived from an EMBL/GenBank/DDBJ whole genome shotgun (WGS) entry which is preliminary data.</text>
</comment>
<keyword evidence="3" id="KW-1185">Reference proteome</keyword>
<gene>
    <name evidence="2" type="ORF">GCM10022406_16950</name>
</gene>
<accession>A0ABP7N079</accession>
<evidence type="ECO:0000313" key="2">
    <source>
        <dbReference type="EMBL" id="GAA3932786.1"/>
    </source>
</evidence>
<organism evidence="2 3">
    <name type="scientific">Hymenobacter algoricola</name>
    <dbReference type="NCBI Taxonomy" id="486267"/>
    <lineage>
        <taxon>Bacteria</taxon>
        <taxon>Pseudomonadati</taxon>
        <taxon>Bacteroidota</taxon>
        <taxon>Cytophagia</taxon>
        <taxon>Cytophagales</taxon>
        <taxon>Hymenobacteraceae</taxon>
        <taxon>Hymenobacter</taxon>
    </lineage>
</organism>
<protein>
    <submittedName>
        <fullName evidence="2">Uncharacterized protein</fullName>
    </submittedName>
</protein>
<sequence>MMKQLFGLSLLLSGALAGFQPGQPEQSETQQAAQMRTQVLALHDSTMLHREVLTSERQRLEQRFRALDTTWDHNATRAARLRHLRGALVAADTTMMHWLHTYQEPGTALLTNHQHVNFWTAEEQNCGI</sequence>
<dbReference type="Proteomes" id="UP001499909">
    <property type="component" value="Unassembled WGS sequence"/>
</dbReference>
<keyword evidence="1" id="KW-0732">Signal</keyword>
<feature type="chain" id="PRO_5046535041" evidence="1">
    <location>
        <begin position="18"/>
        <end position="128"/>
    </location>
</feature>
<feature type="signal peptide" evidence="1">
    <location>
        <begin position="1"/>
        <end position="17"/>
    </location>
</feature>
<evidence type="ECO:0000313" key="3">
    <source>
        <dbReference type="Proteomes" id="UP001499909"/>
    </source>
</evidence>
<dbReference type="EMBL" id="BAABDH010000031">
    <property type="protein sequence ID" value="GAA3932786.1"/>
    <property type="molecule type" value="Genomic_DNA"/>
</dbReference>
<evidence type="ECO:0000256" key="1">
    <source>
        <dbReference type="SAM" id="SignalP"/>
    </source>
</evidence>
<name>A0ABP7N079_9BACT</name>